<evidence type="ECO:0000259" key="2">
    <source>
        <dbReference type="Pfam" id="PF04471"/>
    </source>
</evidence>
<sequence>MSDTASFATRSLAWKVRHSAWLLAVALGVGSFSCIGFIYCAVRVRSTAWKRRAFVTTAFSLLGLVLLLTPVELMQEVGAGYAAVLWLVLIGYGLFVNRDYLRWRSAQEPVPPIAAPQVPAAPVAPSPMPVAVPQDDVPTRAVSVPAEQVPALERDAPQIEAVPDEQAGPAVSSWQQAEALAAWHMQKLGFEDAKMTPPGADGGLDVRATDAVAQVKHYATPIGAPVIQQLRGAAHGRGAALFYSLSGYTKAAVEYANDAAVALFTYNESGDVQSCNHAAQVLHDRAGGDDAFDPAEFENQAQIVAVLQQYFDVMNAKFIEVAELALAAANGDNQSPIYRAVAGESARVKAILRSLQVDGGRVSSDRLIEASSAIGDAVVRLAEDLERV</sequence>
<keyword evidence="4" id="KW-1185">Reference proteome</keyword>
<keyword evidence="1" id="KW-1133">Transmembrane helix</keyword>
<feature type="domain" description="Restriction endonuclease type IV Mrr" evidence="2">
    <location>
        <begin position="173"/>
        <end position="266"/>
    </location>
</feature>
<dbReference type="SUPFAM" id="SSF52980">
    <property type="entry name" value="Restriction endonuclease-like"/>
    <property type="match status" value="1"/>
</dbReference>
<dbReference type="Gene3D" id="3.40.1350.10">
    <property type="match status" value="1"/>
</dbReference>
<dbReference type="Proteomes" id="UP000732378">
    <property type="component" value="Unassembled WGS sequence"/>
</dbReference>
<keyword evidence="1" id="KW-0812">Transmembrane</keyword>
<proteinExistence type="predicted"/>
<feature type="transmembrane region" description="Helical" evidence="1">
    <location>
        <begin position="20"/>
        <end position="41"/>
    </location>
</feature>
<protein>
    <recommendedName>
        <fullName evidence="2">Restriction endonuclease type IV Mrr domain-containing protein</fullName>
    </recommendedName>
</protein>
<accession>A0ABS2MDX5</accession>
<dbReference type="Pfam" id="PF04471">
    <property type="entry name" value="Mrr_cat"/>
    <property type="match status" value="1"/>
</dbReference>
<keyword evidence="1" id="KW-0472">Membrane</keyword>
<gene>
    <name evidence="3" type="ORF">JOE61_003141</name>
</gene>
<name>A0ABS2MDX5_9ACTN</name>
<dbReference type="EMBL" id="JAFBBZ010000001">
    <property type="protein sequence ID" value="MBM7509327.1"/>
    <property type="molecule type" value="Genomic_DNA"/>
</dbReference>
<dbReference type="InterPro" id="IPR007560">
    <property type="entry name" value="Restrct_endonuc_IV_Mrr"/>
</dbReference>
<organism evidence="3 4">
    <name type="scientific">Nocardioides salarius</name>
    <dbReference type="NCBI Taxonomy" id="374513"/>
    <lineage>
        <taxon>Bacteria</taxon>
        <taxon>Bacillati</taxon>
        <taxon>Actinomycetota</taxon>
        <taxon>Actinomycetes</taxon>
        <taxon>Propionibacteriales</taxon>
        <taxon>Nocardioidaceae</taxon>
        <taxon>Nocardioides</taxon>
    </lineage>
</organism>
<dbReference type="InterPro" id="IPR011856">
    <property type="entry name" value="tRNA_endonuc-like_dom_sf"/>
</dbReference>
<reference evidence="3 4" key="1">
    <citation type="submission" date="2021-01" db="EMBL/GenBank/DDBJ databases">
        <title>Sequencing the genomes of 1000 actinobacteria strains.</title>
        <authorList>
            <person name="Klenk H.-P."/>
        </authorList>
    </citation>
    <scope>NUCLEOTIDE SEQUENCE [LARGE SCALE GENOMIC DNA]</scope>
    <source>
        <strain evidence="3 4">DSM 18239</strain>
    </source>
</reference>
<feature type="transmembrane region" description="Helical" evidence="1">
    <location>
        <begin position="77"/>
        <end position="95"/>
    </location>
</feature>
<dbReference type="InterPro" id="IPR011335">
    <property type="entry name" value="Restrct_endonuc-II-like"/>
</dbReference>
<feature type="transmembrane region" description="Helical" evidence="1">
    <location>
        <begin position="53"/>
        <end position="71"/>
    </location>
</feature>
<evidence type="ECO:0000313" key="4">
    <source>
        <dbReference type="Proteomes" id="UP000732378"/>
    </source>
</evidence>
<comment type="caution">
    <text evidence="3">The sequence shown here is derived from an EMBL/GenBank/DDBJ whole genome shotgun (WGS) entry which is preliminary data.</text>
</comment>
<evidence type="ECO:0000313" key="3">
    <source>
        <dbReference type="EMBL" id="MBM7509327.1"/>
    </source>
</evidence>
<evidence type="ECO:0000256" key="1">
    <source>
        <dbReference type="SAM" id="Phobius"/>
    </source>
</evidence>
<dbReference type="RefSeq" id="WP_193667101.1">
    <property type="nucleotide sequence ID" value="NZ_JACDTV010000001.1"/>
</dbReference>